<dbReference type="EMBL" id="FOWE01000002">
    <property type="protein sequence ID" value="SFN96887.1"/>
    <property type="molecule type" value="Genomic_DNA"/>
</dbReference>
<keyword evidence="1" id="KW-0808">Transferase</keyword>
<name>A0A1I5DCP7_9ACTN</name>
<accession>A0A1I5DCP7</accession>
<dbReference type="InterPro" id="IPR039498">
    <property type="entry name" value="NTP_transf_5"/>
</dbReference>
<organism evidence="1 2">
    <name type="scientific">Geodermatophilus obscurus</name>
    <dbReference type="NCBI Taxonomy" id="1861"/>
    <lineage>
        <taxon>Bacteria</taxon>
        <taxon>Bacillati</taxon>
        <taxon>Actinomycetota</taxon>
        <taxon>Actinomycetes</taxon>
        <taxon>Geodermatophilales</taxon>
        <taxon>Geodermatophilaceae</taxon>
        <taxon>Geodermatophilus</taxon>
    </lineage>
</organism>
<evidence type="ECO:0000313" key="2">
    <source>
        <dbReference type="Proteomes" id="UP000183642"/>
    </source>
</evidence>
<dbReference type="AlphaFoldDB" id="A0A1I5DCP7"/>
<dbReference type="Proteomes" id="UP000183642">
    <property type="component" value="Unassembled WGS sequence"/>
</dbReference>
<proteinExistence type="predicted"/>
<dbReference type="Gene3D" id="3.30.460.40">
    <property type="match status" value="1"/>
</dbReference>
<keyword evidence="2" id="KW-1185">Reference proteome</keyword>
<dbReference type="InterPro" id="IPR043519">
    <property type="entry name" value="NT_sf"/>
</dbReference>
<evidence type="ECO:0000313" key="1">
    <source>
        <dbReference type="EMBL" id="SFN96887.1"/>
    </source>
</evidence>
<gene>
    <name evidence="1" type="ORF">SAMN05660359_00683</name>
</gene>
<dbReference type="SUPFAM" id="SSF81301">
    <property type="entry name" value="Nucleotidyltransferase"/>
    <property type="match status" value="1"/>
</dbReference>
<dbReference type="Pfam" id="PF14907">
    <property type="entry name" value="NTP_transf_5"/>
    <property type="match status" value="1"/>
</dbReference>
<protein>
    <submittedName>
        <fullName evidence="1">Uncharacterized nucleotidyltransferase</fullName>
    </submittedName>
</protein>
<sequence>MRVQPSDRDEIRDLLKRVAVALKEGGVPFALCGGYAAWVRGAPEPDHDADFLVADDEAERAAKVLTDAGLQVRDPAEDWLTKVVQGNSFVDVLWRTCGRPVESDLIERAEVMPVLSVHMPVLAATDILVTKLMALDEHYCDFSRLLPVARALREQVDWVTVQREIEDNPFAAVFLDLLGRLGVVDAEQFAR</sequence>
<reference evidence="2" key="1">
    <citation type="submission" date="2016-10" db="EMBL/GenBank/DDBJ databases">
        <authorList>
            <person name="Varghese N."/>
            <person name="Submissions S."/>
        </authorList>
    </citation>
    <scope>NUCLEOTIDE SEQUENCE [LARGE SCALE GENOMIC DNA]</scope>
    <source>
        <strain evidence="2">DSM 43161</strain>
    </source>
</reference>
<dbReference type="GO" id="GO:0016740">
    <property type="term" value="F:transferase activity"/>
    <property type="evidence" value="ECO:0007669"/>
    <property type="project" value="UniProtKB-KW"/>
</dbReference>